<name>A0A9X8SXQ3_STREQ</name>
<gene>
    <name evidence="1" type="ORF">NCTC6179_00270</name>
</gene>
<protein>
    <submittedName>
        <fullName evidence="1">RhuM</fullName>
    </submittedName>
</protein>
<sequence>MKFAKEKASREYVEFNKLQKINPDKGHKKCQVN</sequence>
<organism evidence="1 2">
    <name type="scientific">Streptococcus dysgalactiae subsp. equisimilis</name>
    <name type="common">Streptococcus equisimilis</name>
    <dbReference type="NCBI Taxonomy" id="119602"/>
    <lineage>
        <taxon>Bacteria</taxon>
        <taxon>Bacillati</taxon>
        <taxon>Bacillota</taxon>
        <taxon>Bacilli</taxon>
        <taxon>Lactobacillales</taxon>
        <taxon>Streptococcaceae</taxon>
        <taxon>Streptococcus</taxon>
    </lineage>
</organism>
<evidence type="ECO:0000313" key="1">
    <source>
        <dbReference type="EMBL" id="SQF66126.1"/>
    </source>
</evidence>
<reference evidence="1 2" key="1">
    <citation type="submission" date="2018-06" db="EMBL/GenBank/DDBJ databases">
        <authorList>
            <consortium name="Pathogen Informatics"/>
            <person name="Doyle S."/>
        </authorList>
    </citation>
    <scope>NUCLEOTIDE SEQUENCE [LARGE SCALE GENOMIC DNA]</scope>
    <source>
        <strain evidence="1 2">NCTC6179</strain>
    </source>
</reference>
<evidence type="ECO:0000313" key="2">
    <source>
        <dbReference type="Proteomes" id="UP000249571"/>
    </source>
</evidence>
<dbReference type="EMBL" id="LS483361">
    <property type="protein sequence ID" value="SQF66126.1"/>
    <property type="molecule type" value="Genomic_DNA"/>
</dbReference>
<dbReference type="AlphaFoldDB" id="A0A9X8SXQ3"/>
<proteinExistence type="predicted"/>
<dbReference type="Proteomes" id="UP000249571">
    <property type="component" value="Chromosome 1"/>
</dbReference>
<accession>A0A9X8SXQ3</accession>